<dbReference type="Proteomes" id="UP001205998">
    <property type="component" value="Unassembled WGS sequence"/>
</dbReference>
<name>A0AAD5B6S3_SILAS</name>
<evidence type="ECO:0000313" key="6">
    <source>
        <dbReference type="Proteomes" id="UP001205998"/>
    </source>
</evidence>
<dbReference type="InterPro" id="IPR001079">
    <property type="entry name" value="Galectin_CRD"/>
</dbReference>
<feature type="non-terminal residue" evidence="5">
    <location>
        <position position="104"/>
    </location>
</feature>
<evidence type="ECO:0000259" key="4">
    <source>
        <dbReference type="PROSITE" id="PS51304"/>
    </source>
</evidence>
<keyword evidence="2" id="KW-0677">Repeat</keyword>
<dbReference type="InterPro" id="IPR013320">
    <property type="entry name" value="ConA-like_dom_sf"/>
</dbReference>
<keyword evidence="1 3" id="KW-0430">Lectin</keyword>
<dbReference type="Pfam" id="PF00337">
    <property type="entry name" value="Gal-bind_lectin"/>
    <property type="match status" value="1"/>
</dbReference>
<dbReference type="PROSITE" id="PS51304">
    <property type="entry name" value="GALECTIN"/>
    <property type="match status" value="1"/>
</dbReference>
<evidence type="ECO:0000256" key="1">
    <source>
        <dbReference type="ARBA" id="ARBA00022734"/>
    </source>
</evidence>
<dbReference type="CDD" id="cd00070">
    <property type="entry name" value="GLECT"/>
    <property type="match status" value="1"/>
</dbReference>
<dbReference type="SMART" id="SM00908">
    <property type="entry name" value="Gal-bind_lectin"/>
    <property type="match status" value="1"/>
</dbReference>
<dbReference type="PANTHER" id="PTHR11346:SF32">
    <property type="entry name" value="GALECTIN-4"/>
    <property type="match status" value="1"/>
</dbReference>
<dbReference type="Gene3D" id="2.60.120.200">
    <property type="match status" value="1"/>
</dbReference>
<comment type="caution">
    <text evidence="5">The sequence shown here is derived from an EMBL/GenBank/DDBJ whole genome shotgun (WGS) entry which is preliminary data.</text>
</comment>
<sequence length="104" mass="12142">RFIMDFLTNEESCDDIAFHLRHELNASTCCDSFRNGRWKKQEHTSKYKLSKGSAFDIFIVIKKEGYEVYLNGKRCYLFKHRMSLEKVSALHIHGNVILNTIGVV</sequence>
<organism evidence="5 6">
    <name type="scientific">Silurus asotus</name>
    <name type="common">Amur catfish</name>
    <name type="synonym">Parasilurus asotus</name>
    <dbReference type="NCBI Taxonomy" id="30991"/>
    <lineage>
        <taxon>Eukaryota</taxon>
        <taxon>Metazoa</taxon>
        <taxon>Chordata</taxon>
        <taxon>Craniata</taxon>
        <taxon>Vertebrata</taxon>
        <taxon>Euteleostomi</taxon>
        <taxon>Actinopterygii</taxon>
        <taxon>Neopterygii</taxon>
        <taxon>Teleostei</taxon>
        <taxon>Ostariophysi</taxon>
        <taxon>Siluriformes</taxon>
        <taxon>Siluridae</taxon>
        <taxon>Silurus</taxon>
    </lineage>
</organism>
<evidence type="ECO:0000256" key="2">
    <source>
        <dbReference type="ARBA" id="ARBA00022737"/>
    </source>
</evidence>
<dbReference type="SUPFAM" id="SSF49899">
    <property type="entry name" value="Concanavalin A-like lectins/glucanases"/>
    <property type="match status" value="1"/>
</dbReference>
<proteinExistence type="predicted"/>
<accession>A0AAD5B6S3</accession>
<feature type="non-terminal residue" evidence="5">
    <location>
        <position position="1"/>
    </location>
</feature>
<dbReference type="GO" id="GO:0030246">
    <property type="term" value="F:carbohydrate binding"/>
    <property type="evidence" value="ECO:0007669"/>
    <property type="project" value="UniProtKB-UniRule"/>
</dbReference>
<protein>
    <recommendedName>
        <fullName evidence="3">Galectin</fullName>
    </recommendedName>
</protein>
<feature type="domain" description="Galectin" evidence="4">
    <location>
        <begin position="1"/>
        <end position="104"/>
    </location>
</feature>
<dbReference type="EMBL" id="MU537915">
    <property type="protein sequence ID" value="KAI5629136.1"/>
    <property type="molecule type" value="Genomic_DNA"/>
</dbReference>
<dbReference type="InterPro" id="IPR044156">
    <property type="entry name" value="Galectin-like"/>
</dbReference>
<evidence type="ECO:0000256" key="3">
    <source>
        <dbReference type="RuleBase" id="RU102079"/>
    </source>
</evidence>
<keyword evidence="6" id="KW-1185">Reference proteome</keyword>
<evidence type="ECO:0000313" key="5">
    <source>
        <dbReference type="EMBL" id="KAI5629136.1"/>
    </source>
</evidence>
<dbReference type="AlphaFoldDB" id="A0AAD5B6S3"/>
<dbReference type="SMART" id="SM00276">
    <property type="entry name" value="GLECT"/>
    <property type="match status" value="1"/>
</dbReference>
<gene>
    <name evidence="5" type="ORF">C0J50_8035</name>
</gene>
<dbReference type="PANTHER" id="PTHR11346">
    <property type="entry name" value="GALECTIN"/>
    <property type="match status" value="1"/>
</dbReference>
<reference evidence="5" key="1">
    <citation type="submission" date="2018-07" db="EMBL/GenBank/DDBJ databases">
        <title>Comparative genomics of catfishes provides insights into carnivory and benthic adaptation.</title>
        <authorList>
            <person name="Zhang Y."/>
            <person name="Wang D."/>
            <person name="Peng Z."/>
            <person name="Zheng S."/>
            <person name="Shao F."/>
            <person name="Tao W."/>
        </authorList>
    </citation>
    <scope>NUCLEOTIDE SEQUENCE</scope>
    <source>
        <strain evidence="5">Chongqing</strain>
    </source>
</reference>